<reference evidence="4" key="1">
    <citation type="submission" date="2020-04" db="EMBL/GenBank/DDBJ databases">
        <authorList>
            <person name="Chiriac C."/>
            <person name="Salcher M."/>
            <person name="Ghai R."/>
            <person name="Kavagutti S V."/>
        </authorList>
    </citation>
    <scope>NUCLEOTIDE SEQUENCE</scope>
</reference>
<keyword evidence="4" id="KW-0067">ATP-binding</keyword>
<dbReference type="InterPro" id="IPR001650">
    <property type="entry name" value="Helicase_C-like"/>
</dbReference>
<dbReference type="InterPro" id="IPR027417">
    <property type="entry name" value="P-loop_NTPase"/>
</dbReference>
<dbReference type="SUPFAM" id="SSF52540">
    <property type="entry name" value="P-loop containing nucleoside triphosphate hydrolases"/>
    <property type="match status" value="1"/>
</dbReference>
<evidence type="ECO:0000259" key="1">
    <source>
        <dbReference type="PROSITE" id="PS50206"/>
    </source>
</evidence>
<evidence type="ECO:0000313" key="4">
    <source>
        <dbReference type="EMBL" id="CAB4150081.1"/>
    </source>
</evidence>
<proteinExistence type="predicted"/>
<feature type="domain" description="Helicase ATP-binding" evidence="2">
    <location>
        <begin position="15"/>
        <end position="171"/>
    </location>
</feature>
<dbReference type="PROSITE" id="PS50206">
    <property type="entry name" value="RHODANESE_3"/>
    <property type="match status" value="1"/>
</dbReference>
<evidence type="ECO:0000259" key="3">
    <source>
        <dbReference type="PROSITE" id="PS51194"/>
    </source>
</evidence>
<dbReference type="GO" id="GO:0005524">
    <property type="term" value="F:ATP binding"/>
    <property type="evidence" value="ECO:0007669"/>
    <property type="project" value="InterPro"/>
</dbReference>
<keyword evidence="4" id="KW-0547">Nucleotide-binding</keyword>
<dbReference type="InterPro" id="IPR006935">
    <property type="entry name" value="Helicase/UvrB_N"/>
</dbReference>
<protein>
    <submittedName>
        <fullName evidence="4">SSL2 DNA or RNA helicases of superfamily II</fullName>
    </submittedName>
</protein>
<keyword evidence="4" id="KW-0378">Hydrolase</keyword>
<keyword evidence="4" id="KW-0347">Helicase</keyword>
<accession>A0A6J5MVU3</accession>
<dbReference type="Gene3D" id="3.40.50.300">
    <property type="entry name" value="P-loop containing nucleotide triphosphate hydrolases"/>
    <property type="match status" value="2"/>
</dbReference>
<dbReference type="SMART" id="SM00487">
    <property type="entry name" value="DEXDc"/>
    <property type="match status" value="1"/>
</dbReference>
<dbReference type="Pfam" id="PF00271">
    <property type="entry name" value="Helicase_C"/>
    <property type="match status" value="1"/>
</dbReference>
<dbReference type="GO" id="GO:0003677">
    <property type="term" value="F:DNA binding"/>
    <property type="evidence" value="ECO:0007669"/>
    <property type="project" value="InterPro"/>
</dbReference>
<dbReference type="PANTHER" id="PTHR47396:SF1">
    <property type="entry name" value="ATP-DEPENDENT HELICASE IRC3-RELATED"/>
    <property type="match status" value="1"/>
</dbReference>
<dbReference type="InterPro" id="IPR014001">
    <property type="entry name" value="Helicase_ATP-bd"/>
</dbReference>
<dbReference type="GO" id="GO:0004386">
    <property type="term" value="F:helicase activity"/>
    <property type="evidence" value="ECO:0007669"/>
    <property type="project" value="UniProtKB-KW"/>
</dbReference>
<sequence>MKLRPRQQEFVRKTLWAIAECGETLGVAPTGAGKTVMLSSTIHLLMDKTPGMRTLVIQHRDELVAQNRATFKRVSPNTPSDIYAADRKRWSEGATFAMVQTLSRPDNLETMPKMDLIVIDEAHHVAAVSYRSILDRARELNPDLKVLGVTATPQRGDKKALKEVFSNVSDVITVKELIEAGNLVRPRVFVIDCGLRQELASVRRTIADFDMDAVAAIMDKSAVNERVIEEWKAKAGDRKTVLFCSTVEHAEHVTEALKEAGVKADIVHGNLSDHARRKVLHGFEHDHFQVLVNVAVLTEGWDCQTVSCVVLLRPCSFKSTMIQMIGRGLRKVDPERYPGVIKTDCIVMDFGYSLLTHGGIETEVKLEPVAAGEPMVKTCPSCGMEVPAPLAVCPACEHIFDAVERRFKEASEDREDLVNFTLTEVEIFEMSPFRWETFWDGMVTMANAMTAWTVVVRHDDKEWVVGGLDDSASVKLIGVTTDRLQAIASADDYLREHGDKDAARKSKRWLHEPPSNKQLDILGLTPLSAMGLTKYKASCLLTWKFRERAIKAKVLAI</sequence>
<dbReference type="PROSITE" id="PS51192">
    <property type="entry name" value="HELICASE_ATP_BIND_1"/>
    <property type="match status" value="1"/>
</dbReference>
<dbReference type="InterPro" id="IPR050742">
    <property type="entry name" value="Helicase_Restrict-Modif_Enz"/>
</dbReference>
<organism evidence="4">
    <name type="scientific">uncultured Caudovirales phage</name>
    <dbReference type="NCBI Taxonomy" id="2100421"/>
    <lineage>
        <taxon>Viruses</taxon>
        <taxon>Duplodnaviria</taxon>
        <taxon>Heunggongvirae</taxon>
        <taxon>Uroviricota</taxon>
        <taxon>Caudoviricetes</taxon>
        <taxon>Peduoviridae</taxon>
        <taxon>Maltschvirus</taxon>
        <taxon>Maltschvirus maltsch</taxon>
    </lineage>
</organism>
<dbReference type="PANTHER" id="PTHR47396">
    <property type="entry name" value="TYPE I RESTRICTION ENZYME ECOKI R PROTEIN"/>
    <property type="match status" value="1"/>
</dbReference>
<dbReference type="Pfam" id="PF04851">
    <property type="entry name" value="ResIII"/>
    <property type="match status" value="1"/>
</dbReference>
<dbReference type="SMART" id="SM00490">
    <property type="entry name" value="HELICc"/>
    <property type="match status" value="1"/>
</dbReference>
<feature type="domain" description="Rhodanese" evidence="1">
    <location>
        <begin position="214"/>
        <end position="280"/>
    </location>
</feature>
<gene>
    <name evidence="4" type="ORF">UFOVP549_42</name>
</gene>
<evidence type="ECO:0000259" key="2">
    <source>
        <dbReference type="PROSITE" id="PS51192"/>
    </source>
</evidence>
<dbReference type="PROSITE" id="PS51194">
    <property type="entry name" value="HELICASE_CTER"/>
    <property type="match status" value="1"/>
</dbReference>
<name>A0A6J5MVU3_9CAUD</name>
<dbReference type="GO" id="GO:0016787">
    <property type="term" value="F:hydrolase activity"/>
    <property type="evidence" value="ECO:0007669"/>
    <property type="project" value="InterPro"/>
</dbReference>
<dbReference type="InterPro" id="IPR001763">
    <property type="entry name" value="Rhodanese-like_dom"/>
</dbReference>
<dbReference type="EMBL" id="LR796534">
    <property type="protein sequence ID" value="CAB4150081.1"/>
    <property type="molecule type" value="Genomic_DNA"/>
</dbReference>
<feature type="domain" description="Helicase C-terminal" evidence="3">
    <location>
        <begin position="227"/>
        <end position="375"/>
    </location>
</feature>